<dbReference type="AlphaFoldDB" id="A0A8T4HE27"/>
<dbReference type="SUPFAM" id="SSF53383">
    <property type="entry name" value="PLP-dependent transferases"/>
    <property type="match status" value="1"/>
</dbReference>
<accession>A0A8T4HE27</accession>
<dbReference type="GO" id="GO:0031071">
    <property type="term" value="F:cysteine desulfurase activity"/>
    <property type="evidence" value="ECO:0007669"/>
    <property type="project" value="UniProtKB-EC"/>
</dbReference>
<dbReference type="PROSITE" id="PS00595">
    <property type="entry name" value="AA_TRANSFER_CLASS_5"/>
    <property type="match status" value="1"/>
</dbReference>
<dbReference type="PANTHER" id="PTHR11601:SF34">
    <property type="entry name" value="CYSTEINE DESULFURASE"/>
    <property type="match status" value="1"/>
</dbReference>
<dbReference type="PIRSF" id="PIRSF005572">
    <property type="entry name" value="NifS"/>
    <property type="match status" value="1"/>
</dbReference>
<evidence type="ECO:0000313" key="13">
    <source>
        <dbReference type="Proteomes" id="UP000679691"/>
    </source>
</evidence>
<evidence type="ECO:0000256" key="10">
    <source>
        <dbReference type="RuleBase" id="RU004504"/>
    </source>
</evidence>
<dbReference type="GO" id="GO:0051536">
    <property type="term" value="F:iron-sulfur cluster binding"/>
    <property type="evidence" value="ECO:0007669"/>
    <property type="project" value="UniProtKB-KW"/>
</dbReference>
<proteinExistence type="inferred from homology"/>
<protein>
    <recommendedName>
        <fullName evidence="3">cysteine desulfurase</fullName>
        <ecNumber evidence="3">2.8.1.7</ecNumber>
    </recommendedName>
</protein>
<dbReference type="Pfam" id="PF00266">
    <property type="entry name" value="Aminotran_5"/>
    <property type="match status" value="1"/>
</dbReference>
<comment type="catalytic activity">
    <reaction evidence="9">
        <text>(sulfur carrier)-H + L-cysteine = (sulfur carrier)-SH + L-alanine</text>
        <dbReference type="Rhea" id="RHEA:43892"/>
        <dbReference type="Rhea" id="RHEA-COMP:14737"/>
        <dbReference type="Rhea" id="RHEA-COMP:14739"/>
        <dbReference type="ChEBI" id="CHEBI:29917"/>
        <dbReference type="ChEBI" id="CHEBI:35235"/>
        <dbReference type="ChEBI" id="CHEBI:57972"/>
        <dbReference type="ChEBI" id="CHEBI:64428"/>
        <dbReference type="EC" id="2.8.1.7"/>
    </reaction>
</comment>
<evidence type="ECO:0000313" key="12">
    <source>
        <dbReference type="EMBL" id="MBP3943608.1"/>
    </source>
</evidence>
<keyword evidence="4" id="KW-0808">Transferase</keyword>
<dbReference type="Gene3D" id="1.10.260.50">
    <property type="match status" value="1"/>
</dbReference>
<evidence type="ECO:0000256" key="3">
    <source>
        <dbReference type="ARBA" id="ARBA00012239"/>
    </source>
</evidence>
<evidence type="ECO:0000259" key="11">
    <source>
        <dbReference type="Pfam" id="PF00266"/>
    </source>
</evidence>
<name>A0A8T4HE27_9SPHI</name>
<keyword evidence="6" id="KW-0663">Pyridoxal phosphate</keyword>
<sequence>MYLDNNSTTAVRHEVWETMSPYFQEYYGNPASLQHALGRQAAAALLQARTDIAAVLHCQKQEIFFNSGATESINTVLKGVFQRYALKGKHIIVSTTEHKAVLNCCEELQKLGAEISYLPVDEQGAISLSLLAATIRKDTILVCLMAANNETGALHPIQEIAALCQAKDCLYFCDATQYIGKLPLFLEHIPIDILCLSAHKFHGPKGVGILYIRRKSKPIQVHPLLHGGGQELNFRGGTQNLPLIVGMAKALTLAAEEGYNSTYIRELRDYFEQEICARIPASHIISQDVPRLPNTSMLVVEHLLATEIMSQLPHIALAAGSACSSASRAPSHVLLAQGMTIEKAKASLRVSFSMLNTADEVATLLALLPNVVERLRAQSPIWQLVQAGIIR</sequence>
<evidence type="ECO:0000256" key="2">
    <source>
        <dbReference type="ARBA" id="ARBA00006490"/>
    </source>
</evidence>
<evidence type="ECO:0000256" key="7">
    <source>
        <dbReference type="ARBA" id="ARBA00023004"/>
    </source>
</evidence>
<evidence type="ECO:0000256" key="5">
    <source>
        <dbReference type="ARBA" id="ARBA00022723"/>
    </source>
</evidence>
<keyword evidence="5" id="KW-0479">Metal-binding</keyword>
<evidence type="ECO:0000256" key="1">
    <source>
        <dbReference type="ARBA" id="ARBA00001933"/>
    </source>
</evidence>
<comment type="cofactor">
    <cofactor evidence="1 10">
        <name>pyridoxal 5'-phosphate</name>
        <dbReference type="ChEBI" id="CHEBI:597326"/>
    </cofactor>
</comment>
<evidence type="ECO:0000256" key="4">
    <source>
        <dbReference type="ARBA" id="ARBA00022679"/>
    </source>
</evidence>
<dbReference type="Gene3D" id="3.90.1150.10">
    <property type="entry name" value="Aspartate Aminotransferase, domain 1"/>
    <property type="match status" value="1"/>
</dbReference>
<keyword evidence="8" id="KW-0411">Iron-sulfur</keyword>
<evidence type="ECO:0000256" key="9">
    <source>
        <dbReference type="ARBA" id="ARBA00050776"/>
    </source>
</evidence>
<evidence type="ECO:0000256" key="8">
    <source>
        <dbReference type="ARBA" id="ARBA00023014"/>
    </source>
</evidence>
<dbReference type="InterPro" id="IPR020578">
    <property type="entry name" value="Aminotrans_V_PyrdxlP_BS"/>
</dbReference>
<keyword evidence="7" id="KW-0408">Iron</keyword>
<dbReference type="Gene3D" id="3.40.640.10">
    <property type="entry name" value="Type I PLP-dependent aspartate aminotransferase-like (Major domain)"/>
    <property type="match status" value="1"/>
</dbReference>
<keyword evidence="13" id="KW-1185">Reference proteome</keyword>
<gene>
    <name evidence="12" type="ORF">J5U18_08550</name>
</gene>
<dbReference type="InterPro" id="IPR015424">
    <property type="entry name" value="PyrdxlP-dep_Trfase"/>
</dbReference>
<dbReference type="InterPro" id="IPR015421">
    <property type="entry name" value="PyrdxlP-dep_Trfase_major"/>
</dbReference>
<dbReference type="EMBL" id="JAGKSB010000008">
    <property type="protein sequence ID" value="MBP3943608.1"/>
    <property type="molecule type" value="Genomic_DNA"/>
</dbReference>
<reference evidence="12" key="1">
    <citation type="submission" date="2021-03" db="EMBL/GenBank/DDBJ databases">
        <authorList>
            <person name="Lu T."/>
            <person name="Wang Q."/>
            <person name="Han X."/>
        </authorList>
    </citation>
    <scope>NUCLEOTIDE SEQUENCE</scope>
    <source>
        <strain evidence="12">WQ 2009</strain>
    </source>
</reference>
<dbReference type="InterPro" id="IPR015422">
    <property type="entry name" value="PyrdxlP-dep_Trfase_small"/>
</dbReference>
<dbReference type="InterPro" id="IPR016454">
    <property type="entry name" value="Cysteine_dSase"/>
</dbReference>
<dbReference type="Proteomes" id="UP000679691">
    <property type="component" value="Unassembled WGS sequence"/>
</dbReference>
<dbReference type="InterPro" id="IPR000192">
    <property type="entry name" value="Aminotrans_V_dom"/>
</dbReference>
<comment type="caution">
    <text evidence="12">The sequence shown here is derived from an EMBL/GenBank/DDBJ whole genome shotgun (WGS) entry which is preliminary data.</text>
</comment>
<organism evidence="12 13">
    <name type="scientific">Rhinopithecimicrobium faecis</name>
    <dbReference type="NCBI Taxonomy" id="2820698"/>
    <lineage>
        <taxon>Bacteria</taxon>
        <taxon>Pseudomonadati</taxon>
        <taxon>Bacteroidota</taxon>
        <taxon>Sphingobacteriia</taxon>
        <taxon>Sphingobacteriales</taxon>
        <taxon>Sphingobacteriaceae</taxon>
        <taxon>Rhinopithecimicrobium</taxon>
    </lineage>
</organism>
<comment type="similarity">
    <text evidence="2">Belongs to the class-V pyridoxal-phosphate-dependent aminotransferase family. NifS/IscS subfamily.</text>
</comment>
<evidence type="ECO:0000256" key="6">
    <source>
        <dbReference type="ARBA" id="ARBA00022898"/>
    </source>
</evidence>
<dbReference type="EC" id="2.8.1.7" evidence="3"/>
<feature type="domain" description="Aminotransferase class V" evidence="11">
    <location>
        <begin position="1"/>
        <end position="364"/>
    </location>
</feature>
<dbReference type="GO" id="GO:0046872">
    <property type="term" value="F:metal ion binding"/>
    <property type="evidence" value="ECO:0007669"/>
    <property type="project" value="UniProtKB-KW"/>
</dbReference>
<dbReference type="PANTHER" id="PTHR11601">
    <property type="entry name" value="CYSTEINE DESULFURYLASE FAMILY MEMBER"/>
    <property type="match status" value="1"/>
</dbReference>